<protein>
    <submittedName>
        <fullName evidence="2">Uncharacterized protein</fullName>
    </submittedName>
</protein>
<sequence length="291" mass="31868">MNERSVILPSPSFNSSYSNTRLAGIAARVAGEFDLDELGGELYLEKREENWGFLEREETRNDVVTEEDGGEFEFAFAGRGSGIASPVSADEIFCNGQIRAVYPILDADSVPKRSEFERGNEEEAVDGVVSTVRVPLMKLFIEERATPLASAAAAAASSSSSSEADELEGVPADTYCVWRPKDAATAAESERRCRKSSSGGSSSKRWKFRDLLRRSQSDGGKDRFVFSSRVGSERKVQDEEKIGAAGKVKPPPPPVYSRDGGERWRSYLPYKQDLVGLFAGVNVSSKNLQPF</sequence>
<dbReference type="Proteomes" id="UP001153555">
    <property type="component" value="Unassembled WGS sequence"/>
</dbReference>
<evidence type="ECO:0000313" key="2">
    <source>
        <dbReference type="EMBL" id="CAA0826725.1"/>
    </source>
</evidence>
<gene>
    <name evidence="2" type="ORF">SHERM_01921</name>
</gene>
<dbReference type="InterPro" id="IPR012442">
    <property type="entry name" value="DUF1645_plant"/>
</dbReference>
<organism evidence="2 3">
    <name type="scientific">Striga hermonthica</name>
    <name type="common">Purple witchweed</name>
    <name type="synonym">Buchnera hermonthica</name>
    <dbReference type="NCBI Taxonomy" id="68872"/>
    <lineage>
        <taxon>Eukaryota</taxon>
        <taxon>Viridiplantae</taxon>
        <taxon>Streptophyta</taxon>
        <taxon>Embryophyta</taxon>
        <taxon>Tracheophyta</taxon>
        <taxon>Spermatophyta</taxon>
        <taxon>Magnoliopsida</taxon>
        <taxon>eudicotyledons</taxon>
        <taxon>Gunneridae</taxon>
        <taxon>Pentapetalae</taxon>
        <taxon>asterids</taxon>
        <taxon>lamiids</taxon>
        <taxon>Lamiales</taxon>
        <taxon>Orobanchaceae</taxon>
        <taxon>Buchnereae</taxon>
        <taxon>Striga</taxon>
    </lineage>
</organism>
<reference evidence="2" key="1">
    <citation type="submission" date="2019-12" db="EMBL/GenBank/DDBJ databases">
        <authorList>
            <person name="Scholes J."/>
        </authorList>
    </citation>
    <scope>NUCLEOTIDE SEQUENCE</scope>
</reference>
<comment type="caution">
    <text evidence="2">The sequence shown here is derived from an EMBL/GenBank/DDBJ whole genome shotgun (WGS) entry which is preliminary data.</text>
</comment>
<dbReference type="OrthoDB" id="902730at2759"/>
<accession>A0A9N7NA56</accession>
<name>A0A9N7NA56_STRHE</name>
<dbReference type="PANTHER" id="PTHR33095">
    <property type="entry name" value="OS07G0619500 PROTEIN"/>
    <property type="match status" value="1"/>
</dbReference>
<dbReference type="PANTHER" id="PTHR33095:SF127">
    <property type="entry name" value="OS05G0578100 PROTEIN"/>
    <property type="match status" value="1"/>
</dbReference>
<evidence type="ECO:0000256" key="1">
    <source>
        <dbReference type="SAM" id="MobiDB-lite"/>
    </source>
</evidence>
<keyword evidence="3" id="KW-1185">Reference proteome</keyword>
<dbReference type="EMBL" id="CACSLK010027624">
    <property type="protein sequence ID" value="CAA0826725.1"/>
    <property type="molecule type" value="Genomic_DNA"/>
</dbReference>
<proteinExistence type="predicted"/>
<dbReference type="AlphaFoldDB" id="A0A9N7NA56"/>
<evidence type="ECO:0000313" key="3">
    <source>
        <dbReference type="Proteomes" id="UP001153555"/>
    </source>
</evidence>
<feature type="region of interest" description="Disordered" evidence="1">
    <location>
        <begin position="219"/>
        <end position="260"/>
    </location>
</feature>
<feature type="compositionally biased region" description="Basic and acidic residues" evidence="1">
    <location>
        <begin position="231"/>
        <end position="242"/>
    </location>
</feature>
<dbReference type="Pfam" id="PF07816">
    <property type="entry name" value="DUF1645"/>
    <property type="match status" value="1"/>
</dbReference>